<dbReference type="AlphaFoldDB" id="A0AB39MIA2"/>
<organism evidence="1">
    <name type="scientific">Streptomyces sp. R08</name>
    <dbReference type="NCBI Taxonomy" id="3238624"/>
    <lineage>
        <taxon>Bacteria</taxon>
        <taxon>Bacillati</taxon>
        <taxon>Actinomycetota</taxon>
        <taxon>Actinomycetes</taxon>
        <taxon>Kitasatosporales</taxon>
        <taxon>Streptomycetaceae</taxon>
        <taxon>Streptomyces</taxon>
    </lineage>
</organism>
<gene>
    <name evidence="1" type="ORF">AB5J58_40625</name>
</gene>
<proteinExistence type="predicted"/>
<sequence>MPFAERELRWGLACGIGPDGHWHGWFDVQVHAEALRRLGLHPDQPTAEVTGPSPPGWWHAEAERRALYWPLPQGSSN</sequence>
<reference evidence="1" key="1">
    <citation type="submission" date="2024-07" db="EMBL/GenBank/DDBJ databases">
        <authorList>
            <person name="Yu S.T."/>
        </authorList>
    </citation>
    <scope>NUCLEOTIDE SEQUENCE</scope>
    <source>
        <strain evidence="1">R08</strain>
    </source>
</reference>
<evidence type="ECO:0000313" key="1">
    <source>
        <dbReference type="EMBL" id="XDQ06090.1"/>
    </source>
</evidence>
<dbReference type="EMBL" id="CP163431">
    <property type="protein sequence ID" value="XDQ06090.1"/>
    <property type="molecule type" value="Genomic_DNA"/>
</dbReference>
<name>A0AB39MIA2_9ACTN</name>
<protein>
    <submittedName>
        <fullName evidence="1">Uncharacterized protein</fullName>
    </submittedName>
</protein>
<dbReference type="RefSeq" id="WP_369191115.1">
    <property type="nucleotide sequence ID" value="NZ_CP163431.1"/>
</dbReference>
<accession>A0AB39MIA2</accession>